<evidence type="ECO:0000313" key="3">
    <source>
        <dbReference type="Proteomes" id="UP000635071"/>
    </source>
</evidence>
<dbReference type="AlphaFoldDB" id="A0A916ZQ24"/>
<reference evidence="2" key="2">
    <citation type="submission" date="2020-09" db="EMBL/GenBank/DDBJ databases">
        <authorList>
            <person name="Sun Q."/>
            <person name="Zhou Y."/>
        </authorList>
    </citation>
    <scope>NUCLEOTIDE SEQUENCE</scope>
    <source>
        <strain evidence="2">CGMCC 1.15519</strain>
    </source>
</reference>
<dbReference type="Proteomes" id="UP000635071">
    <property type="component" value="Unassembled WGS sequence"/>
</dbReference>
<sequence length="141" mass="14709">MRTGLPCYDPGYALAFTVAASLAIAPASARDPVHTERVEFARGTSSRIVRGAVRGLATKVHVIGAKAGQTLAVAFRSSNSANHFNVTAPGVDEAMFDGTTGGNSFSGEMPTSGDYKISVFLLPSAARRNETGNYTISVGLR</sequence>
<feature type="signal peptide" evidence="1">
    <location>
        <begin position="1"/>
        <end position="29"/>
    </location>
</feature>
<proteinExistence type="predicted"/>
<keyword evidence="3" id="KW-1185">Reference proteome</keyword>
<evidence type="ECO:0000313" key="2">
    <source>
        <dbReference type="EMBL" id="GGE07454.1"/>
    </source>
</evidence>
<organism evidence="2 3">
    <name type="scientific">Sandarakinorhabdus glacialis</name>
    <dbReference type="NCBI Taxonomy" id="1614636"/>
    <lineage>
        <taxon>Bacteria</taxon>
        <taxon>Pseudomonadati</taxon>
        <taxon>Pseudomonadota</taxon>
        <taxon>Alphaproteobacteria</taxon>
        <taxon>Sphingomonadales</taxon>
        <taxon>Sphingosinicellaceae</taxon>
        <taxon>Sandarakinorhabdus</taxon>
    </lineage>
</organism>
<accession>A0A916ZQ24</accession>
<comment type="caution">
    <text evidence="2">The sequence shown here is derived from an EMBL/GenBank/DDBJ whole genome shotgun (WGS) entry which is preliminary data.</text>
</comment>
<keyword evidence="1" id="KW-0732">Signal</keyword>
<feature type="chain" id="PRO_5036696326" evidence="1">
    <location>
        <begin position="30"/>
        <end position="141"/>
    </location>
</feature>
<name>A0A916ZQ24_9SPHN</name>
<protein>
    <submittedName>
        <fullName evidence="2">DNA breaking-rejoining protein</fullName>
    </submittedName>
</protein>
<evidence type="ECO:0000256" key="1">
    <source>
        <dbReference type="SAM" id="SignalP"/>
    </source>
</evidence>
<gene>
    <name evidence="2" type="ORF">GCM10011529_12320</name>
</gene>
<reference evidence="2" key="1">
    <citation type="journal article" date="2014" name="Int. J. Syst. Evol. Microbiol.">
        <title>Complete genome sequence of Corynebacterium casei LMG S-19264T (=DSM 44701T), isolated from a smear-ripened cheese.</title>
        <authorList>
            <consortium name="US DOE Joint Genome Institute (JGI-PGF)"/>
            <person name="Walter F."/>
            <person name="Albersmeier A."/>
            <person name="Kalinowski J."/>
            <person name="Ruckert C."/>
        </authorList>
    </citation>
    <scope>NUCLEOTIDE SEQUENCE</scope>
    <source>
        <strain evidence="2">CGMCC 1.15519</strain>
    </source>
</reference>
<dbReference type="Gene3D" id="2.60.120.380">
    <property type="match status" value="1"/>
</dbReference>
<dbReference type="EMBL" id="BMJM01000003">
    <property type="protein sequence ID" value="GGE07454.1"/>
    <property type="molecule type" value="Genomic_DNA"/>
</dbReference>